<dbReference type="EMBL" id="GL732553">
    <property type="protein sequence ID" value="EFX79232.1"/>
    <property type="molecule type" value="Genomic_DNA"/>
</dbReference>
<organism evidence="1 2">
    <name type="scientific">Daphnia pulex</name>
    <name type="common">Water flea</name>
    <dbReference type="NCBI Taxonomy" id="6669"/>
    <lineage>
        <taxon>Eukaryota</taxon>
        <taxon>Metazoa</taxon>
        <taxon>Ecdysozoa</taxon>
        <taxon>Arthropoda</taxon>
        <taxon>Crustacea</taxon>
        <taxon>Branchiopoda</taxon>
        <taxon>Diplostraca</taxon>
        <taxon>Cladocera</taxon>
        <taxon>Anomopoda</taxon>
        <taxon>Daphniidae</taxon>
        <taxon>Daphnia</taxon>
    </lineage>
</organism>
<dbReference type="HOGENOM" id="CLU_3052449_0_0_1"/>
<gene>
    <name evidence="1" type="ORF">DAPPUDRAFT_245211</name>
</gene>
<dbReference type="InParanoid" id="E9GMT6"/>
<evidence type="ECO:0000313" key="2">
    <source>
        <dbReference type="Proteomes" id="UP000000305"/>
    </source>
</evidence>
<dbReference type="Proteomes" id="UP000000305">
    <property type="component" value="Unassembled WGS sequence"/>
</dbReference>
<name>E9GMT6_DAPPU</name>
<protein>
    <submittedName>
        <fullName evidence="1">Uncharacterized protein</fullName>
    </submittedName>
</protein>
<keyword evidence="2" id="KW-1185">Reference proteome</keyword>
<evidence type="ECO:0000313" key="1">
    <source>
        <dbReference type="EMBL" id="EFX79232.1"/>
    </source>
</evidence>
<sequence>MTTTDDRDRDGNISNETELTDSAYSRIYGRLPIPRSYVPIAAPSRASYYGDVIR</sequence>
<dbReference type="KEGG" id="dpx:DAPPUDRAFT_245211"/>
<reference evidence="1 2" key="1">
    <citation type="journal article" date="2011" name="Science">
        <title>The ecoresponsive genome of Daphnia pulex.</title>
        <authorList>
            <person name="Colbourne J.K."/>
            <person name="Pfrender M.E."/>
            <person name="Gilbert D."/>
            <person name="Thomas W.K."/>
            <person name="Tucker A."/>
            <person name="Oakley T.H."/>
            <person name="Tokishita S."/>
            <person name="Aerts A."/>
            <person name="Arnold G.J."/>
            <person name="Basu M.K."/>
            <person name="Bauer D.J."/>
            <person name="Caceres C.E."/>
            <person name="Carmel L."/>
            <person name="Casola C."/>
            <person name="Choi J.H."/>
            <person name="Detter J.C."/>
            <person name="Dong Q."/>
            <person name="Dusheyko S."/>
            <person name="Eads B.D."/>
            <person name="Frohlich T."/>
            <person name="Geiler-Samerotte K.A."/>
            <person name="Gerlach D."/>
            <person name="Hatcher P."/>
            <person name="Jogdeo S."/>
            <person name="Krijgsveld J."/>
            <person name="Kriventseva E.V."/>
            <person name="Kultz D."/>
            <person name="Laforsch C."/>
            <person name="Lindquist E."/>
            <person name="Lopez J."/>
            <person name="Manak J.R."/>
            <person name="Muller J."/>
            <person name="Pangilinan J."/>
            <person name="Patwardhan R.P."/>
            <person name="Pitluck S."/>
            <person name="Pritham E.J."/>
            <person name="Rechtsteiner A."/>
            <person name="Rho M."/>
            <person name="Rogozin I.B."/>
            <person name="Sakarya O."/>
            <person name="Salamov A."/>
            <person name="Schaack S."/>
            <person name="Shapiro H."/>
            <person name="Shiga Y."/>
            <person name="Skalitzky C."/>
            <person name="Smith Z."/>
            <person name="Souvorov A."/>
            <person name="Sung W."/>
            <person name="Tang Z."/>
            <person name="Tsuchiya D."/>
            <person name="Tu H."/>
            <person name="Vos H."/>
            <person name="Wang M."/>
            <person name="Wolf Y.I."/>
            <person name="Yamagata H."/>
            <person name="Yamada T."/>
            <person name="Ye Y."/>
            <person name="Shaw J.R."/>
            <person name="Andrews J."/>
            <person name="Crease T.J."/>
            <person name="Tang H."/>
            <person name="Lucas S.M."/>
            <person name="Robertson H.M."/>
            <person name="Bork P."/>
            <person name="Koonin E.V."/>
            <person name="Zdobnov E.M."/>
            <person name="Grigoriev I.V."/>
            <person name="Lynch M."/>
            <person name="Boore J.L."/>
        </authorList>
    </citation>
    <scope>NUCLEOTIDE SEQUENCE [LARGE SCALE GENOMIC DNA]</scope>
</reference>
<dbReference type="AlphaFoldDB" id="E9GMT6"/>
<accession>E9GMT6</accession>
<proteinExistence type="predicted"/>